<keyword evidence="1" id="KW-1133">Transmembrane helix</keyword>
<reference evidence="2 3" key="1">
    <citation type="submission" date="2017-09" db="EMBL/GenBank/DDBJ databases">
        <title>Depth-based differentiation of microbial function through sediment-hosted aquifers and enrichment of novel symbionts in the deep terrestrial subsurface.</title>
        <authorList>
            <person name="Probst A.J."/>
            <person name="Ladd B."/>
            <person name="Jarett J.K."/>
            <person name="Geller-Mcgrath D.E."/>
            <person name="Sieber C.M."/>
            <person name="Emerson J.B."/>
            <person name="Anantharaman K."/>
            <person name="Thomas B.C."/>
            <person name="Malmstrom R."/>
            <person name="Stieglmeier M."/>
            <person name="Klingl A."/>
            <person name="Woyke T."/>
            <person name="Ryan C.M."/>
            <person name="Banfield J.F."/>
        </authorList>
    </citation>
    <scope>NUCLEOTIDE SEQUENCE [LARGE SCALE GENOMIC DNA]</scope>
    <source>
        <strain evidence="2">CG23_combo_of_CG06-09_8_20_14_all_40_13</strain>
    </source>
</reference>
<feature type="transmembrane region" description="Helical" evidence="1">
    <location>
        <begin position="148"/>
        <end position="167"/>
    </location>
</feature>
<feature type="transmembrane region" description="Helical" evidence="1">
    <location>
        <begin position="41"/>
        <end position="59"/>
    </location>
</feature>
<feature type="transmembrane region" description="Helical" evidence="1">
    <location>
        <begin position="88"/>
        <end position="107"/>
    </location>
</feature>
<keyword evidence="1" id="KW-0472">Membrane</keyword>
<evidence type="ECO:0000313" key="2">
    <source>
        <dbReference type="EMBL" id="PIP21832.1"/>
    </source>
</evidence>
<organism evidence="2 3">
    <name type="scientific">Candidatus Nealsonbacteria bacterium CG23_combo_of_CG06-09_8_20_14_all_40_13</name>
    <dbReference type="NCBI Taxonomy" id="1974724"/>
    <lineage>
        <taxon>Bacteria</taxon>
        <taxon>Candidatus Nealsoniibacteriota</taxon>
    </lineage>
</organism>
<dbReference type="AlphaFoldDB" id="A0A2G9YRL4"/>
<sequence>MITKIKSYLQLRQLTYLKIFLLLILISSLVGFWHFQPLSPLKIMSVIMALLSVYFFFVLQRYDLLILLSFYFSLFTLYNIYFSGLFYLWAQMLSILALVFIYYYFLILSLDKTSPSGNLFPYAILLSFLILEIFLVLSFWPINVESKSIIIITSFYLCWGLVSKSMLSTLTLRNSVSYLILAGLVYLISIATISWNYQL</sequence>
<name>A0A2G9YRL4_9BACT</name>
<dbReference type="Proteomes" id="UP000231567">
    <property type="component" value="Unassembled WGS sequence"/>
</dbReference>
<gene>
    <name evidence="2" type="ORF">COX39_00855</name>
</gene>
<feature type="transmembrane region" description="Helical" evidence="1">
    <location>
        <begin position="64"/>
        <end position="82"/>
    </location>
</feature>
<accession>A0A2G9YRL4</accession>
<evidence type="ECO:0000313" key="3">
    <source>
        <dbReference type="Proteomes" id="UP000231567"/>
    </source>
</evidence>
<comment type="caution">
    <text evidence="2">The sequence shown here is derived from an EMBL/GenBank/DDBJ whole genome shotgun (WGS) entry which is preliminary data.</text>
</comment>
<feature type="transmembrane region" description="Helical" evidence="1">
    <location>
        <begin position="16"/>
        <end position="35"/>
    </location>
</feature>
<proteinExistence type="predicted"/>
<keyword evidence="1" id="KW-0812">Transmembrane</keyword>
<protein>
    <submittedName>
        <fullName evidence="2">Uncharacterized protein</fullName>
    </submittedName>
</protein>
<evidence type="ECO:0000256" key="1">
    <source>
        <dbReference type="SAM" id="Phobius"/>
    </source>
</evidence>
<feature type="transmembrane region" description="Helical" evidence="1">
    <location>
        <begin position="119"/>
        <end position="142"/>
    </location>
</feature>
<dbReference type="EMBL" id="PCRM01000014">
    <property type="protein sequence ID" value="PIP21832.1"/>
    <property type="molecule type" value="Genomic_DNA"/>
</dbReference>
<feature type="transmembrane region" description="Helical" evidence="1">
    <location>
        <begin position="179"/>
        <end position="197"/>
    </location>
</feature>